<evidence type="ECO:0000313" key="1">
    <source>
        <dbReference type="EMBL" id="SLM18054.1"/>
    </source>
</evidence>
<organism evidence="1">
    <name type="scientific">uncultured spirochete</name>
    <dbReference type="NCBI Taxonomy" id="156406"/>
    <lineage>
        <taxon>Bacteria</taxon>
        <taxon>Pseudomonadati</taxon>
        <taxon>Spirochaetota</taxon>
        <taxon>Spirochaetia</taxon>
        <taxon>Spirochaetales</taxon>
        <taxon>environmental samples</taxon>
    </lineage>
</organism>
<gene>
    <name evidence="1" type="ORF">SPIRO4BDMA_40626</name>
</gene>
<sequence length="32" mass="3626">MTLPLCAKTMVALIKRVNNTNPILFIQNLLLK</sequence>
<name>A0A3P3XP79_9SPIR</name>
<reference evidence="1" key="1">
    <citation type="submission" date="2017-02" db="EMBL/GenBank/DDBJ databases">
        <authorList>
            <person name="Regsiter A."/>
            <person name="William W."/>
        </authorList>
    </citation>
    <scope>NUCLEOTIDE SEQUENCE</scope>
    <source>
        <strain evidence="1">BdmA 4</strain>
    </source>
</reference>
<accession>A0A3P3XP79</accession>
<dbReference type="AlphaFoldDB" id="A0A3P3XP79"/>
<proteinExistence type="predicted"/>
<protein>
    <submittedName>
        <fullName evidence="1">Uncharacterized protein</fullName>
    </submittedName>
</protein>
<dbReference type="EMBL" id="FWDO01000004">
    <property type="protein sequence ID" value="SLM18054.1"/>
    <property type="molecule type" value="Genomic_DNA"/>
</dbReference>